<accession>A0ABY7NSP8</accession>
<reference evidence="5 6" key="1">
    <citation type="submission" date="2022-12" db="EMBL/GenBank/DDBJ databases">
        <title>Sphingomonas abieness sp. nov., an endophytic bacterium isolated from Abies koreana.</title>
        <authorList>
            <person name="Jiang L."/>
            <person name="Lee J."/>
        </authorList>
    </citation>
    <scope>NUCLEOTIDE SEQUENCE [LARGE SCALE GENOMIC DNA]</scope>
    <source>
        <strain evidence="6">PAMB 00755</strain>
    </source>
</reference>
<evidence type="ECO:0000256" key="1">
    <source>
        <dbReference type="ARBA" id="ARBA00023015"/>
    </source>
</evidence>
<organism evidence="5 6">
    <name type="scientific">Sphingomonas abietis</name>
    <dbReference type="NCBI Taxonomy" id="3012344"/>
    <lineage>
        <taxon>Bacteria</taxon>
        <taxon>Pseudomonadati</taxon>
        <taxon>Pseudomonadota</taxon>
        <taxon>Alphaproteobacteria</taxon>
        <taxon>Sphingomonadales</taxon>
        <taxon>Sphingomonadaceae</taxon>
        <taxon>Sphingomonas</taxon>
    </lineage>
</organism>
<dbReference type="SUPFAM" id="SSF46689">
    <property type="entry name" value="Homeodomain-like"/>
    <property type="match status" value="2"/>
</dbReference>
<keyword evidence="6" id="KW-1185">Reference proteome</keyword>
<evidence type="ECO:0000259" key="4">
    <source>
        <dbReference type="PROSITE" id="PS01124"/>
    </source>
</evidence>
<dbReference type="InterPro" id="IPR018060">
    <property type="entry name" value="HTH_AraC"/>
</dbReference>
<evidence type="ECO:0000256" key="2">
    <source>
        <dbReference type="ARBA" id="ARBA00023125"/>
    </source>
</evidence>
<dbReference type="Pfam" id="PF12852">
    <property type="entry name" value="Cupin_6"/>
    <property type="match status" value="1"/>
</dbReference>
<dbReference type="PANTHER" id="PTHR46796">
    <property type="entry name" value="HTH-TYPE TRANSCRIPTIONAL ACTIVATOR RHAS-RELATED"/>
    <property type="match status" value="1"/>
</dbReference>
<dbReference type="Pfam" id="PF12833">
    <property type="entry name" value="HTH_18"/>
    <property type="match status" value="1"/>
</dbReference>
<evidence type="ECO:0000313" key="6">
    <source>
        <dbReference type="Proteomes" id="UP001210865"/>
    </source>
</evidence>
<dbReference type="Gene3D" id="1.10.10.60">
    <property type="entry name" value="Homeodomain-like"/>
    <property type="match status" value="2"/>
</dbReference>
<keyword evidence="3" id="KW-0804">Transcription</keyword>
<dbReference type="InterPro" id="IPR009057">
    <property type="entry name" value="Homeodomain-like_sf"/>
</dbReference>
<dbReference type="Proteomes" id="UP001210865">
    <property type="component" value="Chromosome"/>
</dbReference>
<keyword evidence="1" id="KW-0805">Transcription regulation</keyword>
<evidence type="ECO:0000313" key="5">
    <source>
        <dbReference type="EMBL" id="WBO23820.1"/>
    </source>
</evidence>
<dbReference type="InterPro" id="IPR050204">
    <property type="entry name" value="AraC_XylS_family_regulators"/>
</dbReference>
<dbReference type="SMART" id="SM00342">
    <property type="entry name" value="HTH_ARAC"/>
    <property type="match status" value="1"/>
</dbReference>
<feature type="domain" description="HTH araC/xylS-type" evidence="4">
    <location>
        <begin position="199"/>
        <end position="297"/>
    </location>
</feature>
<evidence type="ECO:0000256" key="3">
    <source>
        <dbReference type="ARBA" id="ARBA00023163"/>
    </source>
</evidence>
<dbReference type="PROSITE" id="PS01124">
    <property type="entry name" value="HTH_ARAC_FAMILY_2"/>
    <property type="match status" value="1"/>
</dbReference>
<dbReference type="EMBL" id="CP115174">
    <property type="protein sequence ID" value="WBO23820.1"/>
    <property type="molecule type" value="Genomic_DNA"/>
</dbReference>
<dbReference type="PANTHER" id="PTHR46796:SF7">
    <property type="entry name" value="ARAC FAMILY TRANSCRIPTIONAL REGULATOR"/>
    <property type="match status" value="1"/>
</dbReference>
<gene>
    <name evidence="5" type="ORF">PBT88_06780</name>
</gene>
<name>A0ABY7NSP8_9SPHN</name>
<keyword evidence="2" id="KW-0238">DNA-binding</keyword>
<dbReference type="RefSeq" id="WP_270078451.1">
    <property type="nucleotide sequence ID" value="NZ_CP115174.1"/>
</dbReference>
<proteinExistence type="predicted"/>
<protein>
    <submittedName>
        <fullName evidence="5">AraC family transcriptional regulator</fullName>
    </submittedName>
</protein>
<sequence length="301" mass="32156">MSEILGLLQPSGYGFRGLDAGGQWAIAFAPAAGLKCHALHSGACWLRLEGMPSPVRLEAGDLVLLSGQHGFSLFTAPDVDPIDGYDFFLATPPGETALLGGGGEVSGVGGFFKFESVHAAMMLEALPPLIHIRAGATEGELIWPITRLMRELRSPQPGGTLVARHLAQTLLIEAFRLHLADGATAGVGWLYALGEPRIRSAMAAIHADPARRWRLEDLAATAGMSRTSFAVRFREILGEPAMEYLTRWRMVLAAQRLREGRQSIAVVAPAVGYESESAFGAAFKRVIGLSPRSFANAAGQL</sequence>
<dbReference type="InterPro" id="IPR032783">
    <property type="entry name" value="AraC_lig"/>
</dbReference>